<protein>
    <submittedName>
        <fullName evidence="2">Uncharacterized protein</fullName>
    </submittedName>
</protein>
<keyword evidence="3" id="KW-1185">Reference proteome</keyword>
<feature type="region of interest" description="Disordered" evidence="1">
    <location>
        <begin position="64"/>
        <end position="83"/>
    </location>
</feature>
<gene>
    <name evidence="2" type="ORF">CBER1_11730</name>
</gene>
<dbReference type="AlphaFoldDB" id="A0A2S6BZW9"/>
<organism evidence="2 3">
    <name type="scientific">Cercospora berteroae</name>
    <dbReference type="NCBI Taxonomy" id="357750"/>
    <lineage>
        <taxon>Eukaryota</taxon>
        <taxon>Fungi</taxon>
        <taxon>Dikarya</taxon>
        <taxon>Ascomycota</taxon>
        <taxon>Pezizomycotina</taxon>
        <taxon>Dothideomycetes</taxon>
        <taxon>Dothideomycetidae</taxon>
        <taxon>Mycosphaerellales</taxon>
        <taxon>Mycosphaerellaceae</taxon>
        <taxon>Cercospora</taxon>
    </lineage>
</organism>
<name>A0A2S6BZW9_9PEZI</name>
<sequence length="435" mass="49730">MRAKLQVLPRTGVIVRVHHTRLYHASPIVHRTNLRDGQIVPNPFAPKPTPTERPLPNIYGVVDRRATGSSDSGETGEQRRFSKEDVSDWLQKKAGRLLPLTDRTFPLEGVKDISNVAEFEALAGDGKAGAPEAMLFLARSRMKLEHLPLEEQRSAAAAAGASRILAWILQTDRRYWDTILPSDFIDLLCWHIEAEDKSHVLIEWLATFTTLADMQRGAIKAHNPLRRIKLIRWPTLMLARIIRAKIYWGEGNSATAAMECIFSLRDRGCTQAFDVLDTTAATIEVRGALLRDETPPCSPRLFDEYVKWEHGDRFTRQPQTRAAMEWYRATIAPYHPTEASPHPILQACQAEDYVEQTIRGPDRLRQNMANNLLRAAYLLRLESNDSAAQILENTSQRLHPKPWSRLRMLYHSWRDDPKLRDHHSRSVHGKSLRPY</sequence>
<evidence type="ECO:0000256" key="1">
    <source>
        <dbReference type="SAM" id="MobiDB-lite"/>
    </source>
</evidence>
<proteinExistence type="predicted"/>
<dbReference type="Proteomes" id="UP000237631">
    <property type="component" value="Unassembled WGS sequence"/>
</dbReference>
<evidence type="ECO:0000313" key="3">
    <source>
        <dbReference type="Proteomes" id="UP000237631"/>
    </source>
</evidence>
<comment type="caution">
    <text evidence="2">The sequence shown here is derived from an EMBL/GenBank/DDBJ whole genome shotgun (WGS) entry which is preliminary data.</text>
</comment>
<dbReference type="OrthoDB" id="3648338at2759"/>
<dbReference type="EMBL" id="PNEN01001622">
    <property type="protein sequence ID" value="PPJ53023.1"/>
    <property type="molecule type" value="Genomic_DNA"/>
</dbReference>
<evidence type="ECO:0000313" key="2">
    <source>
        <dbReference type="EMBL" id="PPJ53023.1"/>
    </source>
</evidence>
<reference evidence="3" key="1">
    <citation type="journal article" date="2017" name="bioRxiv">
        <title>Conservation of a gene cluster reveals novel cercosporin biosynthetic mechanisms and extends production to the genus Colletotrichum.</title>
        <authorList>
            <person name="de Jonge R."/>
            <person name="Ebert M.K."/>
            <person name="Huitt-Roehl C.R."/>
            <person name="Pal P."/>
            <person name="Suttle J.C."/>
            <person name="Spanner R.E."/>
            <person name="Neubauer J.D."/>
            <person name="Jurick W.M.II."/>
            <person name="Stott K.A."/>
            <person name="Secor G.A."/>
            <person name="Thomma B.P.H.J."/>
            <person name="Van de Peer Y."/>
            <person name="Townsend C.A."/>
            <person name="Bolton M.D."/>
        </authorList>
    </citation>
    <scope>NUCLEOTIDE SEQUENCE [LARGE SCALE GENOMIC DNA]</scope>
    <source>
        <strain evidence="3">CBS538.71</strain>
    </source>
</reference>
<accession>A0A2S6BZW9</accession>